<dbReference type="OrthoDB" id="6220758at2759"/>
<dbReference type="Proteomes" id="UP001139887">
    <property type="component" value="Unassembled WGS sequence"/>
</dbReference>
<protein>
    <submittedName>
        <fullName evidence="2">Uncharacterized protein</fullName>
    </submittedName>
</protein>
<evidence type="ECO:0000313" key="3">
    <source>
        <dbReference type="Proteomes" id="UP001139887"/>
    </source>
</evidence>
<feature type="compositionally biased region" description="Low complexity" evidence="1">
    <location>
        <begin position="48"/>
        <end position="61"/>
    </location>
</feature>
<proteinExistence type="predicted"/>
<sequence length="214" mass="23949">MLASVQSIRLAALQSRPHFRQLHQQSYAAAPGFLNKLFGSKTKKTEGDSAASAESKGSESPAELKDTEAPTEPAEVANAINDDFEYDERKPLTLKFPKRQYSARRLEQRLRMVLKESEVTMATPDWKDTKIADKETKLKVLSKVIKNMKVPVPNRVLNNVNTAGDLFSELSAKPLEKDAGHPVAEFYAKKASELPENMKFEPFAKGTRKLHAHQ</sequence>
<dbReference type="EMBL" id="JANBUW010000009">
    <property type="protein sequence ID" value="KAJ2851739.1"/>
    <property type="molecule type" value="Genomic_DNA"/>
</dbReference>
<name>A0A9W8IHV0_9FUNG</name>
<keyword evidence="3" id="KW-1185">Reference proteome</keyword>
<accession>A0A9W8IHV0</accession>
<feature type="region of interest" description="Disordered" evidence="1">
    <location>
        <begin position="39"/>
        <end position="82"/>
    </location>
</feature>
<evidence type="ECO:0000256" key="1">
    <source>
        <dbReference type="SAM" id="MobiDB-lite"/>
    </source>
</evidence>
<reference evidence="2" key="1">
    <citation type="submission" date="2022-07" db="EMBL/GenBank/DDBJ databases">
        <title>Phylogenomic reconstructions and comparative analyses of Kickxellomycotina fungi.</title>
        <authorList>
            <person name="Reynolds N.K."/>
            <person name="Stajich J.E."/>
            <person name="Barry K."/>
            <person name="Grigoriev I.V."/>
            <person name="Crous P."/>
            <person name="Smith M.E."/>
        </authorList>
    </citation>
    <scope>NUCLEOTIDE SEQUENCE</scope>
    <source>
        <strain evidence="2">NRRL 1566</strain>
    </source>
</reference>
<evidence type="ECO:0000313" key="2">
    <source>
        <dbReference type="EMBL" id="KAJ2851739.1"/>
    </source>
</evidence>
<organism evidence="2 3">
    <name type="scientific">Coemansia brasiliensis</name>
    <dbReference type="NCBI Taxonomy" id="2650707"/>
    <lineage>
        <taxon>Eukaryota</taxon>
        <taxon>Fungi</taxon>
        <taxon>Fungi incertae sedis</taxon>
        <taxon>Zoopagomycota</taxon>
        <taxon>Kickxellomycotina</taxon>
        <taxon>Kickxellomycetes</taxon>
        <taxon>Kickxellales</taxon>
        <taxon>Kickxellaceae</taxon>
        <taxon>Coemansia</taxon>
    </lineage>
</organism>
<dbReference type="AlphaFoldDB" id="A0A9W8IHV0"/>
<gene>
    <name evidence="2" type="ORF">IWW36_000884</name>
</gene>
<comment type="caution">
    <text evidence="2">The sequence shown here is derived from an EMBL/GenBank/DDBJ whole genome shotgun (WGS) entry which is preliminary data.</text>
</comment>